<evidence type="ECO:0000313" key="2">
    <source>
        <dbReference type="EMBL" id="KAK4673553.1"/>
    </source>
</evidence>
<accession>A0ABR0I0Q4</accession>
<evidence type="ECO:0000256" key="1">
    <source>
        <dbReference type="SAM" id="MobiDB-lite"/>
    </source>
</evidence>
<proteinExistence type="predicted"/>
<dbReference type="RefSeq" id="XP_062770875.1">
    <property type="nucleotide sequence ID" value="XM_062905295.1"/>
</dbReference>
<organism evidence="2 3">
    <name type="scientific">Podospora pseudopauciseta</name>
    <dbReference type="NCBI Taxonomy" id="2093780"/>
    <lineage>
        <taxon>Eukaryota</taxon>
        <taxon>Fungi</taxon>
        <taxon>Dikarya</taxon>
        <taxon>Ascomycota</taxon>
        <taxon>Pezizomycotina</taxon>
        <taxon>Sordariomycetes</taxon>
        <taxon>Sordariomycetidae</taxon>
        <taxon>Sordariales</taxon>
        <taxon>Podosporaceae</taxon>
        <taxon>Podospora</taxon>
    </lineage>
</organism>
<dbReference type="EMBL" id="JAFFHB010000001">
    <property type="protein sequence ID" value="KAK4673553.1"/>
    <property type="molecule type" value="Genomic_DNA"/>
</dbReference>
<evidence type="ECO:0000313" key="3">
    <source>
        <dbReference type="Proteomes" id="UP001326199"/>
    </source>
</evidence>
<gene>
    <name evidence="2" type="ORF">QC763_0015200</name>
</gene>
<reference evidence="2 3" key="1">
    <citation type="journal article" date="2023" name="bioRxiv">
        <title>High-quality genome assemblies of four members of thePodospora anserinaspecies complex.</title>
        <authorList>
            <person name="Ament-Velasquez S.L."/>
            <person name="Vogan A.A."/>
            <person name="Wallerman O."/>
            <person name="Hartmann F."/>
            <person name="Gautier V."/>
            <person name="Silar P."/>
            <person name="Giraud T."/>
            <person name="Johannesson H."/>
        </authorList>
    </citation>
    <scope>NUCLEOTIDE SEQUENCE [LARGE SCALE GENOMIC DNA]</scope>
    <source>
        <strain evidence="2 3">CBS 411.78</strain>
    </source>
</reference>
<comment type="caution">
    <text evidence="2">The sequence shown here is derived from an EMBL/GenBank/DDBJ whole genome shotgun (WGS) entry which is preliminary data.</text>
</comment>
<keyword evidence="3" id="KW-1185">Reference proteome</keyword>
<dbReference type="GeneID" id="87925233"/>
<dbReference type="Proteomes" id="UP001326199">
    <property type="component" value="Unassembled WGS sequence"/>
</dbReference>
<sequence>MNKLISDLSRGRHSRASPARNGDGNGISCPASMALKLRLACLVVGIALPGSGRAVLPVGKVGGDIGEREEVVRDVGHGGRGCRDGGDEACGCGAGTYSADATKRERRANG</sequence>
<feature type="region of interest" description="Disordered" evidence="1">
    <location>
        <begin position="1"/>
        <end position="26"/>
    </location>
</feature>
<name>A0ABR0I0Q4_9PEZI</name>
<protein>
    <submittedName>
        <fullName evidence="2">Uncharacterized protein</fullName>
    </submittedName>
</protein>